<proteinExistence type="predicted"/>
<sequence length="113" mass="13400">MSRLLFAAARKARIQRLMQCPHRWENYQLVAPLRASDEDRIHPDDEHLQYGPISTALRKMAEDARAENQPSWEMGLANFSANNFIDYYDWRWCEPDYPLYYLILAEFLADEGM</sequence>
<evidence type="ECO:0000313" key="1">
    <source>
        <dbReference type="EMBL" id="CAB4155768.1"/>
    </source>
</evidence>
<dbReference type="EMBL" id="LR796635">
    <property type="protein sequence ID" value="CAB4155768.1"/>
    <property type="molecule type" value="Genomic_DNA"/>
</dbReference>
<name>A0A6J5QJR5_9CAUD</name>
<dbReference type="EMBL" id="LR797016">
    <property type="protein sequence ID" value="CAB4181195.1"/>
    <property type="molecule type" value="Genomic_DNA"/>
</dbReference>
<reference evidence="2" key="1">
    <citation type="submission" date="2020-05" db="EMBL/GenBank/DDBJ databases">
        <authorList>
            <person name="Chiriac C."/>
            <person name="Salcher M."/>
            <person name="Ghai R."/>
            <person name="Kavagutti S V."/>
        </authorList>
    </citation>
    <scope>NUCLEOTIDE SEQUENCE</scope>
</reference>
<accession>A0A6J5QJR5</accession>
<gene>
    <name evidence="2" type="ORF">UFOVP1067_21</name>
    <name evidence="1" type="ORF">UFOVP662_21</name>
</gene>
<evidence type="ECO:0000313" key="2">
    <source>
        <dbReference type="EMBL" id="CAB4181195.1"/>
    </source>
</evidence>
<protein>
    <submittedName>
        <fullName evidence="2">Uncharacterized protein</fullName>
    </submittedName>
</protein>
<organism evidence="2">
    <name type="scientific">uncultured Caudovirales phage</name>
    <dbReference type="NCBI Taxonomy" id="2100421"/>
    <lineage>
        <taxon>Viruses</taxon>
        <taxon>Duplodnaviria</taxon>
        <taxon>Heunggongvirae</taxon>
        <taxon>Uroviricota</taxon>
        <taxon>Caudoviricetes</taxon>
        <taxon>Peduoviridae</taxon>
        <taxon>Maltschvirus</taxon>
        <taxon>Maltschvirus maltsch</taxon>
    </lineage>
</organism>